<keyword evidence="1" id="KW-0812">Transmembrane</keyword>
<feature type="transmembrane region" description="Helical" evidence="1">
    <location>
        <begin position="6"/>
        <end position="26"/>
    </location>
</feature>
<dbReference type="AlphaFoldDB" id="A0A1X7BTN9"/>
<keyword evidence="1" id="KW-0472">Membrane</keyword>
<dbReference type="Proteomes" id="UP000193224">
    <property type="component" value="Unassembled WGS sequence"/>
</dbReference>
<protein>
    <submittedName>
        <fullName evidence="2">Uncharacterized protein</fullName>
    </submittedName>
</protein>
<organism evidence="2 3">
    <name type="scientific">Roseovarius aestuarii</name>
    <dbReference type="NCBI Taxonomy" id="475083"/>
    <lineage>
        <taxon>Bacteria</taxon>
        <taxon>Pseudomonadati</taxon>
        <taxon>Pseudomonadota</taxon>
        <taxon>Alphaproteobacteria</taxon>
        <taxon>Rhodobacterales</taxon>
        <taxon>Roseobacteraceae</taxon>
        <taxon>Roseovarius</taxon>
    </lineage>
</organism>
<dbReference type="OrthoDB" id="7859692at2"/>
<sequence>MPLEILLPLVIFGIAGIAVLLHQLGLSAPTKFEDEAAAEAAWSREFPEDKATHVRLCRNKKAALIETPQGKGIVWAIGADTTARYLTGARIVPTSTGLRIDLPDVTAPHIALALKENEAAAWIKHLKEPA</sequence>
<evidence type="ECO:0000256" key="1">
    <source>
        <dbReference type="SAM" id="Phobius"/>
    </source>
</evidence>
<accession>A0A1X7BTN9</accession>
<keyword evidence="3" id="KW-1185">Reference proteome</keyword>
<gene>
    <name evidence="2" type="ORF">ROA7745_02777</name>
</gene>
<reference evidence="2 3" key="1">
    <citation type="submission" date="2017-03" db="EMBL/GenBank/DDBJ databases">
        <authorList>
            <person name="Afonso C.L."/>
            <person name="Miller P.J."/>
            <person name="Scott M.A."/>
            <person name="Spackman E."/>
            <person name="Goraichik I."/>
            <person name="Dimitrov K.M."/>
            <person name="Suarez D.L."/>
            <person name="Swayne D.E."/>
        </authorList>
    </citation>
    <scope>NUCLEOTIDE SEQUENCE [LARGE SCALE GENOMIC DNA]</scope>
    <source>
        <strain evidence="2 3">CECT 7745</strain>
    </source>
</reference>
<dbReference type="RefSeq" id="WP_085800891.1">
    <property type="nucleotide sequence ID" value="NZ_FWXB01000010.1"/>
</dbReference>
<dbReference type="EMBL" id="FWXB01000010">
    <property type="protein sequence ID" value="SMC12944.1"/>
    <property type="molecule type" value="Genomic_DNA"/>
</dbReference>
<proteinExistence type="predicted"/>
<keyword evidence="1" id="KW-1133">Transmembrane helix</keyword>
<name>A0A1X7BTN9_9RHOB</name>
<evidence type="ECO:0000313" key="2">
    <source>
        <dbReference type="EMBL" id="SMC12944.1"/>
    </source>
</evidence>
<evidence type="ECO:0000313" key="3">
    <source>
        <dbReference type="Proteomes" id="UP000193224"/>
    </source>
</evidence>